<dbReference type="SFLD" id="SFLDG00358">
    <property type="entry name" value="Main_(cytGST)"/>
    <property type="match status" value="1"/>
</dbReference>
<evidence type="ECO:0000259" key="3">
    <source>
        <dbReference type="PROSITE" id="PS50405"/>
    </source>
</evidence>
<dbReference type="Pfam" id="PF00043">
    <property type="entry name" value="GST_C"/>
    <property type="match status" value="1"/>
</dbReference>
<feature type="domain" description="GST N-terminal" evidence="2">
    <location>
        <begin position="1"/>
        <end position="79"/>
    </location>
</feature>
<dbReference type="InterPro" id="IPR010987">
    <property type="entry name" value="Glutathione-S-Trfase_C-like"/>
</dbReference>
<organism evidence="4 5">
    <name type="scientific">Dokdonella immobilis</name>
    <dbReference type="NCBI Taxonomy" id="578942"/>
    <lineage>
        <taxon>Bacteria</taxon>
        <taxon>Pseudomonadati</taxon>
        <taxon>Pseudomonadota</taxon>
        <taxon>Gammaproteobacteria</taxon>
        <taxon>Lysobacterales</taxon>
        <taxon>Rhodanobacteraceae</taxon>
        <taxon>Dokdonella</taxon>
    </lineage>
</organism>
<dbReference type="Gene3D" id="3.40.30.10">
    <property type="entry name" value="Glutaredoxin"/>
    <property type="match status" value="1"/>
</dbReference>
<dbReference type="PROSITE" id="PS50405">
    <property type="entry name" value="GST_CTER"/>
    <property type="match status" value="1"/>
</dbReference>
<dbReference type="OrthoDB" id="5958450at2"/>
<evidence type="ECO:0000313" key="4">
    <source>
        <dbReference type="EMBL" id="SFN13118.1"/>
    </source>
</evidence>
<dbReference type="AlphaFoldDB" id="A0A1I4WHH1"/>
<dbReference type="InterPro" id="IPR036249">
    <property type="entry name" value="Thioredoxin-like_sf"/>
</dbReference>
<dbReference type="GO" id="GO:0016740">
    <property type="term" value="F:transferase activity"/>
    <property type="evidence" value="ECO:0007669"/>
    <property type="project" value="UniProtKB-KW"/>
</dbReference>
<dbReference type="SUPFAM" id="SSF47616">
    <property type="entry name" value="GST C-terminal domain-like"/>
    <property type="match status" value="1"/>
</dbReference>
<keyword evidence="4" id="KW-0808">Transferase</keyword>
<protein>
    <submittedName>
        <fullName evidence="4">Glutathione S-transferase</fullName>
    </submittedName>
</protein>
<dbReference type="STRING" id="578942.SAMN05216289_10526"/>
<dbReference type="Pfam" id="PF02798">
    <property type="entry name" value="GST_N"/>
    <property type="match status" value="1"/>
</dbReference>
<name>A0A1I4WHH1_9GAMM</name>
<dbReference type="InterPro" id="IPR004046">
    <property type="entry name" value="GST_C"/>
</dbReference>
<feature type="domain" description="GST C-terminal" evidence="3">
    <location>
        <begin position="84"/>
        <end position="209"/>
    </location>
</feature>
<dbReference type="SUPFAM" id="SSF52833">
    <property type="entry name" value="Thioredoxin-like"/>
    <property type="match status" value="1"/>
</dbReference>
<dbReference type="EMBL" id="FOVF01000005">
    <property type="protein sequence ID" value="SFN13118.1"/>
    <property type="molecule type" value="Genomic_DNA"/>
</dbReference>
<dbReference type="Proteomes" id="UP000198575">
    <property type="component" value="Unassembled WGS sequence"/>
</dbReference>
<evidence type="ECO:0000313" key="5">
    <source>
        <dbReference type="Proteomes" id="UP000198575"/>
    </source>
</evidence>
<dbReference type="PANTHER" id="PTHR44051">
    <property type="entry name" value="GLUTATHIONE S-TRANSFERASE-RELATED"/>
    <property type="match status" value="1"/>
</dbReference>
<dbReference type="InterPro" id="IPR040079">
    <property type="entry name" value="Glutathione_S-Trfase"/>
</dbReference>
<sequence length="209" mass="23913">MQIYWIRAQAPRRVLALARHLGIDAEFIHLDAKAGELRFSDYARLNPNMKAPTLVDGDRVLWESSAIMAYLCIREGSDMWPAQNPDEQVEVLRWISWDLGHWEPAVAPFYFEYIVKTTFALGPPDLAALEDKVAGLRRCARVLDAHLEDREHVCCGRLTIADFQLASMARYWRELAMPLVPFPNIVRWLDTLERLPAWADPWPAENGGG</sequence>
<gene>
    <name evidence="4" type="ORF">SAMN05216289_10526</name>
</gene>
<dbReference type="RefSeq" id="WP_092405658.1">
    <property type="nucleotide sequence ID" value="NZ_FOVF01000005.1"/>
</dbReference>
<dbReference type="InterPro" id="IPR036282">
    <property type="entry name" value="Glutathione-S-Trfase_C_sf"/>
</dbReference>
<dbReference type="Gene3D" id="1.20.1050.10">
    <property type="match status" value="1"/>
</dbReference>
<dbReference type="InterPro" id="IPR004045">
    <property type="entry name" value="Glutathione_S-Trfase_N"/>
</dbReference>
<evidence type="ECO:0000259" key="2">
    <source>
        <dbReference type="PROSITE" id="PS50404"/>
    </source>
</evidence>
<dbReference type="PROSITE" id="PS50404">
    <property type="entry name" value="GST_NTER"/>
    <property type="match status" value="1"/>
</dbReference>
<reference evidence="4 5" key="1">
    <citation type="submission" date="2016-10" db="EMBL/GenBank/DDBJ databases">
        <authorList>
            <person name="de Groot N.N."/>
        </authorList>
    </citation>
    <scope>NUCLEOTIDE SEQUENCE [LARGE SCALE GENOMIC DNA]</scope>
    <source>
        <strain evidence="4 5">CGMCC 1.7659</strain>
    </source>
</reference>
<keyword evidence="5" id="KW-1185">Reference proteome</keyword>
<comment type="similarity">
    <text evidence="1">Belongs to the GST superfamily.</text>
</comment>
<accession>A0A1I4WHH1</accession>
<proteinExistence type="inferred from homology"/>
<dbReference type="SFLD" id="SFLDS00019">
    <property type="entry name" value="Glutathione_Transferase_(cytos"/>
    <property type="match status" value="1"/>
</dbReference>
<evidence type="ECO:0000256" key="1">
    <source>
        <dbReference type="RuleBase" id="RU003494"/>
    </source>
</evidence>
<dbReference type="PANTHER" id="PTHR44051:SF8">
    <property type="entry name" value="GLUTATHIONE S-TRANSFERASE GSTA"/>
    <property type="match status" value="1"/>
</dbReference>